<protein>
    <submittedName>
        <fullName evidence="2">Uncharacterized protein</fullName>
    </submittedName>
</protein>
<dbReference type="EMBL" id="JAGMUU010000059">
    <property type="protein sequence ID" value="KAH7110985.1"/>
    <property type="molecule type" value="Genomic_DNA"/>
</dbReference>
<feature type="region of interest" description="Disordered" evidence="1">
    <location>
        <begin position="69"/>
        <end position="91"/>
    </location>
</feature>
<reference evidence="2" key="1">
    <citation type="journal article" date="2021" name="Nat. Commun.">
        <title>Genetic determinants of endophytism in the Arabidopsis root mycobiome.</title>
        <authorList>
            <person name="Mesny F."/>
            <person name="Miyauchi S."/>
            <person name="Thiergart T."/>
            <person name="Pickel B."/>
            <person name="Atanasova L."/>
            <person name="Karlsson M."/>
            <person name="Huettel B."/>
            <person name="Barry K.W."/>
            <person name="Haridas S."/>
            <person name="Chen C."/>
            <person name="Bauer D."/>
            <person name="Andreopoulos W."/>
            <person name="Pangilinan J."/>
            <person name="LaButti K."/>
            <person name="Riley R."/>
            <person name="Lipzen A."/>
            <person name="Clum A."/>
            <person name="Drula E."/>
            <person name="Henrissat B."/>
            <person name="Kohler A."/>
            <person name="Grigoriev I.V."/>
            <person name="Martin F.M."/>
            <person name="Hacquard S."/>
        </authorList>
    </citation>
    <scope>NUCLEOTIDE SEQUENCE</scope>
    <source>
        <strain evidence="2">MPI-CAGE-AT-0021</strain>
    </source>
</reference>
<dbReference type="OrthoDB" id="5093896at2759"/>
<comment type="caution">
    <text evidence="2">The sequence shown here is derived from an EMBL/GenBank/DDBJ whole genome shotgun (WGS) entry which is preliminary data.</text>
</comment>
<keyword evidence="3" id="KW-1185">Reference proteome</keyword>
<proteinExistence type="predicted"/>
<dbReference type="AlphaFoldDB" id="A0A9P9D0A7"/>
<dbReference type="Proteomes" id="UP000717696">
    <property type="component" value="Unassembled WGS sequence"/>
</dbReference>
<accession>A0A9P9D0A7</accession>
<sequence length="117" mass="12527">MASNETNGKPDNFVLTAEALQKALSSMGMATRAIHADDFVSPHRAIAPAMHVAVNYRYARDSDNLVPMVNDDPNAPFDSHVDARGSAPKSNRLRSSYAISLAERSSPTSPVSLLSSV</sequence>
<evidence type="ECO:0000313" key="3">
    <source>
        <dbReference type="Proteomes" id="UP000717696"/>
    </source>
</evidence>
<gene>
    <name evidence="2" type="ORF">B0J13DRAFT_462185</name>
</gene>
<organism evidence="2 3">
    <name type="scientific">Dactylonectria estremocensis</name>
    <dbReference type="NCBI Taxonomy" id="1079267"/>
    <lineage>
        <taxon>Eukaryota</taxon>
        <taxon>Fungi</taxon>
        <taxon>Dikarya</taxon>
        <taxon>Ascomycota</taxon>
        <taxon>Pezizomycotina</taxon>
        <taxon>Sordariomycetes</taxon>
        <taxon>Hypocreomycetidae</taxon>
        <taxon>Hypocreales</taxon>
        <taxon>Nectriaceae</taxon>
        <taxon>Dactylonectria</taxon>
    </lineage>
</organism>
<evidence type="ECO:0000313" key="2">
    <source>
        <dbReference type="EMBL" id="KAH7110985.1"/>
    </source>
</evidence>
<name>A0A9P9D0A7_9HYPO</name>
<evidence type="ECO:0000256" key="1">
    <source>
        <dbReference type="SAM" id="MobiDB-lite"/>
    </source>
</evidence>